<reference evidence="1 2" key="1">
    <citation type="submission" date="2019-06" db="EMBL/GenBank/DDBJ databases">
        <title>Sequencing the genomes of 1000 actinobacteria strains.</title>
        <authorList>
            <person name="Klenk H.-P."/>
        </authorList>
    </citation>
    <scope>NUCLEOTIDE SEQUENCE [LARGE SCALE GENOMIC DNA]</scope>
    <source>
        <strain evidence="1 2">DSM 45928</strain>
    </source>
</reference>
<dbReference type="OrthoDB" id="3400966at2"/>
<dbReference type="AlphaFoldDB" id="A0A543ASI2"/>
<dbReference type="InParanoid" id="A0A543ASI2"/>
<accession>A0A543ASI2</accession>
<gene>
    <name evidence="1" type="ORF">FB566_1046</name>
</gene>
<dbReference type="Proteomes" id="UP000317043">
    <property type="component" value="Unassembled WGS sequence"/>
</dbReference>
<dbReference type="RefSeq" id="WP_142035554.1">
    <property type="nucleotide sequence ID" value="NZ_JBHTGS010000001.1"/>
</dbReference>
<evidence type="ECO:0000313" key="2">
    <source>
        <dbReference type="Proteomes" id="UP000317043"/>
    </source>
</evidence>
<keyword evidence="2" id="KW-1185">Reference proteome</keyword>
<sequence length="287" mass="32216">MTYAPRKLLDAREYIIAKYGVPANAVGIVGGPDHQGGYHCGADRTVNNDYSVVESDRDRKGLTDAAAALDIGTFSKKVGSRTINLRKFSVWLVKQCRAGTADTKDIREVIYTENGSTVKRWDRLGIRSGGDDSHLWHTHISYFRDSEKRDKTALFKRYLEGDVSAKDVWNGYFIDKIDQDSGSSPRMRPESYLAWNHEYAKQQLAQGREILANQTAMMAAIKGAKPEEIQTAVRTELDRAAETDRTERATERTELVSPIADAILRLDDSLDRSKVEEAIRKGLEQTS</sequence>
<name>A0A543ASI2_9ACTN</name>
<dbReference type="EMBL" id="VFOW01000001">
    <property type="protein sequence ID" value="TQL75539.1"/>
    <property type="molecule type" value="Genomic_DNA"/>
</dbReference>
<proteinExistence type="predicted"/>
<organism evidence="1 2">
    <name type="scientific">Stackebrandtia endophytica</name>
    <dbReference type="NCBI Taxonomy" id="1496996"/>
    <lineage>
        <taxon>Bacteria</taxon>
        <taxon>Bacillati</taxon>
        <taxon>Actinomycetota</taxon>
        <taxon>Actinomycetes</taxon>
        <taxon>Glycomycetales</taxon>
        <taxon>Glycomycetaceae</taxon>
        <taxon>Stackebrandtia</taxon>
    </lineage>
</organism>
<comment type="caution">
    <text evidence="1">The sequence shown here is derived from an EMBL/GenBank/DDBJ whole genome shotgun (WGS) entry which is preliminary data.</text>
</comment>
<protein>
    <submittedName>
        <fullName evidence="1">Uncharacterized protein</fullName>
    </submittedName>
</protein>
<evidence type="ECO:0000313" key="1">
    <source>
        <dbReference type="EMBL" id="TQL75539.1"/>
    </source>
</evidence>